<name>A0A382FMU1_9ZZZZ</name>
<organism evidence="2">
    <name type="scientific">marine metagenome</name>
    <dbReference type="NCBI Taxonomy" id="408172"/>
    <lineage>
        <taxon>unclassified sequences</taxon>
        <taxon>metagenomes</taxon>
        <taxon>ecological metagenomes</taxon>
    </lineage>
</organism>
<dbReference type="AlphaFoldDB" id="A0A382FMU1"/>
<feature type="compositionally biased region" description="Polar residues" evidence="1">
    <location>
        <begin position="1"/>
        <end position="10"/>
    </location>
</feature>
<accession>A0A382FMU1</accession>
<evidence type="ECO:0000313" key="2">
    <source>
        <dbReference type="EMBL" id="SVB63533.1"/>
    </source>
</evidence>
<feature type="region of interest" description="Disordered" evidence="1">
    <location>
        <begin position="1"/>
        <end position="23"/>
    </location>
</feature>
<reference evidence="2" key="1">
    <citation type="submission" date="2018-05" db="EMBL/GenBank/DDBJ databases">
        <authorList>
            <person name="Lanie J.A."/>
            <person name="Ng W.-L."/>
            <person name="Kazmierczak K.M."/>
            <person name="Andrzejewski T.M."/>
            <person name="Davidsen T.M."/>
            <person name="Wayne K.J."/>
            <person name="Tettelin H."/>
            <person name="Glass J.I."/>
            <person name="Rusch D."/>
            <person name="Podicherti R."/>
            <person name="Tsui H.-C.T."/>
            <person name="Winkler M.E."/>
        </authorList>
    </citation>
    <scope>NUCLEOTIDE SEQUENCE</scope>
</reference>
<feature type="non-terminal residue" evidence="2">
    <location>
        <position position="1"/>
    </location>
</feature>
<evidence type="ECO:0000256" key="1">
    <source>
        <dbReference type="SAM" id="MobiDB-lite"/>
    </source>
</evidence>
<gene>
    <name evidence="2" type="ORF">METZ01_LOCUS216387</name>
</gene>
<proteinExistence type="predicted"/>
<dbReference type="EMBL" id="UINC01050501">
    <property type="protein sequence ID" value="SVB63533.1"/>
    <property type="molecule type" value="Genomic_DNA"/>
</dbReference>
<sequence length="23" mass="2484">PTTARQLSQKADSRLPNSDLVDA</sequence>
<protein>
    <submittedName>
        <fullName evidence="2">Uncharacterized protein</fullName>
    </submittedName>
</protein>